<evidence type="ECO:0000313" key="2">
    <source>
        <dbReference type="EMBL" id="MBT0666234.1"/>
    </source>
</evidence>
<organism evidence="2 3">
    <name type="scientific">Geoanaerobacter pelophilus</name>
    <dbReference type="NCBI Taxonomy" id="60036"/>
    <lineage>
        <taxon>Bacteria</taxon>
        <taxon>Pseudomonadati</taxon>
        <taxon>Thermodesulfobacteriota</taxon>
        <taxon>Desulfuromonadia</taxon>
        <taxon>Geobacterales</taxon>
        <taxon>Geobacteraceae</taxon>
        <taxon>Geoanaerobacter</taxon>
    </lineage>
</organism>
<evidence type="ECO:0000256" key="1">
    <source>
        <dbReference type="ARBA" id="ARBA00022729"/>
    </source>
</evidence>
<name>A0AAW4LDZ4_9BACT</name>
<dbReference type="InterPro" id="IPR010176">
    <property type="entry name" value="C4xCH_C2xCH_motif_GEOSU"/>
</dbReference>
<keyword evidence="1" id="KW-0732">Signal</keyword>
<dbReference type="Proteomes" id="UP000811899">
    <property type="component" value="Unassembled WGS sequence"/>
</dbReference>
<dbReference type="Gene3D" id="3.90.10.10">
    <property type="entry name" value="Cytochrome C3"/>
    <property type="match status" value="1"/>
</dbReference>
<comment type="caution">
    <text evidence="2">The sequence shown here is derived from an EMBL/GenBank/DDBJ whole genome shotgun (WGS) entry which is preliminary data.</text>
</comment>
<dbReference type="GO" id="GO:0016491">
    <property type="term" value="F:oxidoreductase activity"/>
    <property type="evidence" value="ECO:0007669"/>
    <property type="project" value="TreeGrafter"/>
</dbReference>
<evidence type="ECO:0000313" key="3">
    <source>
        <dbReference type="Proteomes" id="UP000811899"/>
    </source>
</evidence>
<accession>A0AAW4LDZ4</accession>
<reference evidence="2 3" key="1">
    <citation type="submission" date="2021-05" db="EMBL/GenBank/DDBJ databases">
        <title>The draft genome of Geobacter pelophilus DSM 12255.</title>
        <authorList>
            <person name="Xu Z."/>
            <person name="Masuda Y."/>
            <person name="Itoh H."/>
            <person name="Senoo K."/>
        </authorList>
    </citation>
    <scope>NUCLEOTIDE SEQUENCE [LARGE SCALE GENOMIC DNA]</scope>
    <source>
        <strain evidence="2 3">DSM 12255</strain>
    </source>
</reference>
<dbReference type="SUPFAM" id="SSF48695">
    <property type="entry name" value="Multiheme cytochromes"/>
    <property type="match status" value="7"/>
</dbReference>
<proteinExistence type="predicted"/>
<dbReference type="NCBIfam" id="TIGR01904">
    <property type="entry name" value="GSu_C4xC__C2xCH"/>
    <property type="match status" value="11"/>
</dbReference>
<dbReference type="Pfam" id="PF09698">
    <property type="entry name" value="GSu_C4xC__C2xCH"/>
    <property type="match status" value="6"/>
</dbReference>
<protein>
    <submittedName>
        <fullName evidence="2">CxxxxCH/CxxCH domain-containing protein</fullName>
    </submittedName>
</protein>
<dbReference type="InterPro" id="IPR036280">
    <property type="entry name" value="Multihaem_cyt_sf"/>
</dbReference>
<gene>
    <name evidence="2" type="ORF">KI809_18135</name>
</gene>
<dbReference type="PANTHER" id="PTHR35038">
    <property type="entry name" value="DISSIMILATORY SULFITE REDUCTASE SIRA"/>
    <property type="match status" value="1"/>
</dbReference>
<dbReference type="InterPro" id="IPR051829">
    <property type="entry name" value="Multiheme_Cytochr_ET"/>
</dbReference>
<dbReference type="EMBL" id="JAHCVJ010000009">
    <property type="protein sequence ID" value="MBT0666234.1"/>
    <property type="molecule type" value="Genomic_DNA"/>
</dbReference>
<dbReference type="RefSeq" id="WP_214173002.1">
    <property type="nucleotide sequence ID" value="NZ_JAHCVJ010000009.1"/>
</dbReference>
<dbReference type="PANTHER" id="PTHR35038:SF6">
    <property type="entry name" value="SURFACE LOCALIZED DECAHEME CYTOCHROME C LIPOPROTEIN"/>
    <property type="match status" value="1"/>
</dbReference>
<sequence length="1775" mass="183356">MNRPVKALLSAKVSLFDGVIGNLLWLVCVITLCGLPAQGFASSAELLHNSANLGTKYGTWGAGYTCQTCHEKAASMNVKKLKTVIVTPTGARQVVFNRYTGSGNNAVGIFGNDERTVNTQTSRNVCEVCHHNTVYHQYSASKIGDKTHSSHKSNRKDCTDCHKHNVGYKPPDPKACNVCHGYPPTDNSYYGGPSGMVTPPTLALGGTVDAPPSNIGAHNKHRNILGFECQVCHNNYGHGYAGNDMIEFGFKIDQNTWPPFSGTVTKGEITGTNAASFRNNYALAPNNPETTLKRAPDVTTCNVYCHGGFWNYSSGRAAKAVSWVQGPLGSCETSSCHGTTQANPPTSVIMGNVSTGAHKTHVGKLGNDKAKCAYCHDDYYSPSRHMVNGRVKINLSALSASATYKSFNQFSTAYLATTGAYGNCSNVYCHSNVQSANGSGPASSYKTVAWGGDRVGCDSCHGGTRTNASPIATGTHGKHISTYSFSCGDCHSGAGNDLPSKHADSTIDVAFSSSFGGNYSQSANVPGDGYGSCSANYCHSDGNGITKNVGWGAGTLGCADCHKADLASGAAIDTGKHSQHINQAAVLGKNLKCADCHANTVNNAMTISNVANHVNKFKDFSGAFAGRNRAACNTAYCHSDGKGSAGVNVDWVSGPAINDCKGCHGSDSAPAFTSIAGEPNYANTGAGTARANSHQRHMGGSGATACIFCHNDTVNASGALITTTLHLDGTRSVAAGGGRSFSYDSATNTCSSISCHGGPSPARWGQSFPSDCTGCHGNNAASSIPQTSGKHAAHMNNAAVLGTNYGCVTCHALTVGTDRSIVDPAYHGNGYKNYTGPLAGGRSSYTTANGVCSASYCHSDGKSVQKDMTATNWKSSATLDCKGCHGSDLSPAFSSTAGEPNYASTGAGTARANSHQNHVDTGAAACINCHAATVAVDGTSLVGSHTNRVIDVVPGNSKSFTWVATGKTCSDISCHGGKGSFTQTWGAPLTANCLGCHGNNVASGIPIASGSHTAHINNSLLLGSNYSCTECHAKTINPDERSFAYPANHGNGYRNFSGVRAGGDASYSSATGVCSATYCHTDGKGTPKMAVASGWNSGANLNCTGCHGSDAAPAFASAAGEPNYLNAGTAQPKANSHQKHVGVSAQSSTCVYCHGTTVNAAGTAIIANHTDRVINVDQGGGKTFVWTQGSKTCATISCHGNGSPSVQWGQQLPADCTGCHGGNGSSASPLATGQHSAHINNAGVLGTNFGCIDCHSVTVSGDTSVSNSAKHANGFVNYSGTLAGTNSSSCATAYCHSDGKGSAGRVVSWTTGPALGCDGCHGAASGAGTFTSVAGEPNYTTEAGLRANSHDNHTKKITGQIGAASCDICHTNTVIGAGTAIKAASAHMNRQIDIDFNRSKETTAVWTKGSRTCSNIACHNGGSAVWGDASSAGCRVCHPSLSAAHTAHIGDLMSSGLVTMYNYTANRSAGSVYRYGCANCHPTDTAKHRNGTVDIDVSSNKAGRSYLGSLNTLVTSASAGYTRTSSTQFTCDLVYCHSNGKSLAQVAGDYRQSPNWYGGSYTGNKCGMCHDNPPQYAGQSHYVADSSLGSNGRPFAWESAHLVGIHFKNTTKGNKQNGFLGYSSSGSMAHGNQAVATTISCNLCHSGVVSNTQIDTYAMNGTSSKFRCGSCHTAATRTPLQPGQIVNTSMHINGVKDVMFAPVTVKTKAQLANVANALGWNRHGNYKTSDSYDSFDLSVSSWDPQSKTCLTACHVNQPGITWGAGLQCSSCHANQ</sequence>
<keyword evidence="3" id="KW-1185">Reference proteome</keyword>